<dbReference type="EMBL" id="CP010519">
    <property type="protein sequence ID" value="AJE84210.1"/>
    <property type="molecule type" value="Genomic_DNA"/>
</dbReference>
<gene>
    <name evidence="1" type="ORF">SLNWT_3834</name>
</gene>
<dbReference type="Pfam" id="PF13714">
    <property type="entry name" value="PEP_mutase"/>
    <property type="match status" value="1"/>
</dbReference>
<protein>
    <submittedName>
        <fullName evidence="1">PEP phosphonomutase-like enzyme</fullName>
    </submittedName>
</protein>
<dbReference type="PANTHER" id="PTHR42905:SF16">
    <property type="entry name" value="CARBOXYPHOSPHONOENOLPYRUVATE PHOSPHONOMUTASE-LIKE PROTEIN (AFU_ORTHOLOGUE AFUA_5G07230)"/>
    <property type="match status" value="1"/>
</dbReference>
<dbReference type="Gene3D" id="3.20.20.60">
    <property type="entry name" value="Phosphoenolpyruvate-binding domains"/>
    <property type="match status" value="1"/>
</dbReference>
<proteinExistence type="predicted"/>
<keyword evidence="2" id="KW-1185">Reference proteome</keyword>
<dbReference type="KEGG" id="sals:SLNWT_3834"/>
<organism evidence="1 2">
    <name type="scientific">Streptomyces albus (strain ATCC 21838 / DSM 41398 / FERM P-419 / JCM 4703 / NBRC 107858)</name>
    <dbReference type="NCBI Taxonomy" id="1081613"/>
    <lineage>
        <taxon>Bacteria</taxon>
        <taxon>Bacillati</taxon>
        <taxon>Actinomycetota</taxon>
        <taxon>Actinomycetes</taxon>
        <taxon>Kitasatosporales</taxon>
        <taxon>Streptomycetaceae</taxon>
        <taxon>Streptomyces</taxon>
    </lineage>
</organism>
<dbReference type="CDD" id="cd00377">
    <property type="entry name" value="ICL_PEPM"/>
    <property type="match status" value="1"/>
</dbReference>
<accession>A0A0B5EY56</accession>
<reference evidence="1 2" key="1">
    <citation type="submission" date="2015-01" db="EMBL/GenBank/DDBJ databases">
        <title>Enhanced salinomycin production by adjusting the supply of polyketide extender units in Streptomyce albus DSM 41398.</title>
        <authorList>
            <person name="Lu C."/>
        </authorList>
    </citation>
    <scope>NUCLEOTIDE SEQUENCE [LARGE SCALE GENOMIC DNA]</scope>
    <source>
        <strain evidence="2">ATCC 21838 / DSM 41398 / FERM P-419 / JCM 4703 / NBRC 107858</strain>
    </source>
</reference>
<dbReference type="InterPro" id="IPR039556">
    <property type="entry name" value="ICL/PEPM"/>
</dbReference>
<dbReference type="GO" id="GO:0003824">
    <property type="term" value="F:catalytic activity"/>
    <property type="evidence" value="ECO:0007669"/>
    <property type="project" value="InterPro"/>
</dbReference>
<dbReference type="SUPFAM" id="SSF51621">
    <property type="entry name" value="Phosphoenolpyruvate/pyruvate domain"/>
    <property type="match status" value="1"/>
</dbReference>
<dbReference type="InterPro" id="IPR015813">
    <property type="entry name" value="Pyrv/PenolPyrv_kinase-like_dom"/>
</dbReference>
<evidence type="ECO:0000313" key="2">
    <source>
        <dbReference type="Proteomes" id="UP000031523"/>
    </source>
</evidence>
<sequence>MDTTLRDALRDRAQAFHSLHVRQGGAPLALANAWDAASARLTEEAGAPAIATSSAGAAWALGFGDGDRLTPEEALALVARVVRAVRVPVTADIEGGYAEDPAGVARTVEGVLAAGAVGVNLEDARYEGAALLPVAEQAARIAAARAAADTAGVPLFLNARTDTYLRGIGAPEGRLAETLERAAAYVAAGADGIFVPGVTDLDTVARLAEGIPVPLNILVGPGAPSVAELGKAGAARVSLGSSVASAAYAVARRAAAELHAEGTYATLSEPVTYGEFNALFDR</sequence>
<name>A0A0B5EY56_STRA4</name>
<dbReference type="AlphaFoldDB" id="A0A0B5EY56"/>
<dbReference type="PANTHER" id="PTHR42905">
    <property type="entry name" value="PHOSPHOENOLPYRUVATE CARBOXYLASE"/>
    <property type="match status" value="1"/>
</dbReference>
<evidence type="ECO:0000313" key="1">
    <source>
        <dbReference type="EMBL" id="AJE84210.1"/>
    </source>
</evidence>
<dbReference type="InterPro" id="IPR040442">
    <property type="entry name" value="Pyrv_kinase-like_dom_sf"/>
</dbReference>
<dbReference type="Proteomes" id="UP000031523">
    <property type="component" value="Chromosome"/>
</dbReference>